<dbReference type="VEuPathDB" id="AmoebaDB:NAEGRDRAFT_63895"/>
<dbReference type="GeneID" id="8860533"/>
<organism evidence="2">
    <name type="scientific">Naegleria gruberi</name>
    <name type="common">Amoeba</name>
    <dbReference type="NCBI Taxonomy" id="5762"/>
    <lineage>
        <taxon>Eukaryota</taxon>
        <taxon>Discoba</taxon>
        <taxon>Heterolobosea</taxon>
        <taxon>Tetramitia</taxon>
        <taxon>Eutetramitia</taxon>
        <taxon>Vahlkampfiidae</taxon>
        <taxon>Naegleria</taxon>
    </lineage>
</organism>
<accession>D2V4S9</accession>
<dbReference type="KEGG" id="ngr:NAEGRDRAFT_63895"/>
<dbReference type="InParanoid" id="D2V4S9"/>
<name>D2V4S9_NAEGR</name>
<evidence type="ECO:0000313" key="2">
    <source>
        <dbReference type="Proteomes" id="UP000006671"/>
    </source>
</evidence>
<dbReference type="AlphaFoldDB" id="D2V4S9"/>
<evidence type="ECO:0000313" key="1">
    <source>
        <dbReference type="EMBL" id="EFC47988.1"/>
    </source>
</evidence>
<sequence length="150" mass="18002">MICYLIIGKKHKDAILLGKYDEKCEDCTLRFMLEKCDYKRVLECEEKGDTTELLESIKNFERKRFQYEDEWDKEMENNTCFKCQKLIADNSIRRRVWLALLRIKQVDLDHYVTLVKQGSQAEDYESFLRDVDRTIGYFPVCTIYLENVLT</sequence>
<dbReference type="EMBL" id="GG738852">
    <property type="protein sequence ID" value="EFC47988.1"/>
    <property type="molecule type" value="Genomic_DNA"/>
</dbReference>
<proteinExistence type="predicted"/>
<dbReference type="RefSeq" id="XP_002680732.1">
    <property type="nucleotide sequence ID" value="XM_002680686.1"/>
</dbReference>
<protein>
    <submittedName>
        <fullName evidence="1">Predicted protein</fullName>
    </submittedName>
</protein>
<keyword evidence="2" id="KW-1185">Reference proteome</keyword>
<reference evidence="1 2" key="1">
    <citation type="journal article" date="2010" name="Cell">
        <title>The genome of Naegleria gruberi illuminates early eukaryotic versatility.</title>
        <authorList>
            <person name="Fritz-Laylin L.K."/>
            <person name="Prochnik S.E."/>
            <person name="Ginger M.L."/>
            <person name="Dacks J.B."/>
            <person name="Carpenter M.L."/>
            <person name="Field M.C."/>
            <person name="Kuo A."/>
            <person name="Paredez A."/>
            <person name="Chapman J."/>
            <person name="Pham J."/>
            <person name="Shu S."/>
            <person name="Neupane R."/>
            <person name="Cipriano M."/>
            <person name="Mancuso J."/>
            <person name="Tu H."/>
            <person name="Salamov A."/>
            <person name="Lindquist E."/>
            <person name="Shapiro H."/>
            <person name="Lucas S."/>
            <person name="Grigoriev I.V."/>
            <person name="Cande W.Z."/>
            <person name="Fulton C."/>
            <person name="Rokhsar D.S."/>
            <person name="Dawson S.C."/>
        </authorList>
    </citation>
    <scope>NUCLEOTIDE SEQUENCE [LARGE SCALE GENOMIC DNA]</scope>
    <source>
        <strain evidence="1 2">NEG-M</strain>
    </source>
</reference>
<dbReference type="Proteomes" id="UP000006671">
    <property type="component" value="Unassembled WGS sequence"/>
</dbReference>
<gene>
    <name evidence="1" type="ORF">NAEGRDRAFT_63895</name>
</gene>